<evidence type="ECO:0000313" key="1">
    <source>
        <dbReference type="EMBL" id="MDT3281653.1"/>
    </source>
</evidence>
<dbReference type="Proteomes" id="UP001249505">
    <property type="component" value="Unassembled WGS sequence"/>
</dbReference>
<organism evidence="1 2">
    <name type="scientific">Shewanella scandinavica</name>
    <dbReference type="NCBI Taxonomy" id="3063538"/>
    <lineage>
        <taxon>Bacteria</taxon>
        <taxon>Pseudomonadati</taxon>
        <taxon>Pseudomonadota</taxon>
        <taxon>Gammaproteobacteria</taxon>
        <taxon>Alteromonadales</taxon>
        <taxon>Shewanellaceae</taxon>
        <taxon>Shewanella</taxon>
    </lineage>
</organism>
<dbReference type="RefSeq" id="WP_311900051.1">
    <property type="nucleotide sequence ID" value="NZ_JAUOES010000018.1"/>
</dbReference>
<protein>
    <recommendedName>
        <fullName evidence="3">DUF4430 domain-containing protein</fullName>
    </recommendedName>
</protein>
<evidence type="ECO:0008006" key="3">
    <source>
        <dbReference type="Google" id="ProtNLM"/>
    </source>
</evidence>
<proteinExistence type="predicted"/>
<sequence length="141" mass="16157">MVFFGRIYFMLTISVLAALSYSQFVFAEIFKCEIEGKLVMQDIPCPDGVEQSSVDVVIKNDHPKVDPHAYDESQFSDWENALIKAGKVEVGMSVEALEQSWGWAIKINRSAYGPEQWVFRDGMYGQRYAYVRDGKVVNWQD</sequence>
<gene>
    <name evidence="1" type="ORF">Q4Q50_15320</name>
</gene>
<evidence type="ECO:0000313" key="2">
    <source>
        <dbReference type="Proteomes" id="UP001249505"/>
    </source>
</evidence>
<keyword evidence="2" id="KW-1185">Reference proteome</keyword>
<dbReference type="EMBL" id="JAUOES010000018">
    <property type="protein sequence ID" value="MDT3281653.1"/>
    <property type="molecule type" value="Genomic_DNA"/>
</dbReference>
<comment type="caution">
    <text evidence="1">The sequence shown here is derived from an EMBL/GenBank/DDBJ whole genome shotgun (WGS) entry which is preliminary data.</text>
</comment>
<name>A0ABU3G326_9GAMM</name>
<reference evidence="1 2" key="1">
    <citation type="submission" date="2023-07" db="EMBL/GenBank/DDBJ databases">
        <title>Novel Shewanella species isolated from Baltic Sea sediments.</title>
        <authorList>
            <person name="Martin-Rodriguez A.J."/>
        </authorList>
    </citation>
    <scope>NUCLEOTIDE SEQUENCE [LARGE SCALE GENOMIC DNA]</scope>
    <source>
        <strain evidence="1 2">SP2S1-2</strain>
    </source>
</reference>
<accession>A0ABU3G326</accession>